<comment type="caution">
    <text evidence="1">The sequence shown here is derived from an EMBL/GenBank/DDBJ whole genome shotgun (WGS) entry which is preliminary data.</text>
</comment>
<accession>A0ACB8BBF1</accession>
<dbReference type="Proteomes" id="UP000790709">
    <property type="component" value="Unassembled WGS sequence"/>
</dbReference>
<reference evidence="1" key="1">
    <citation type="journal article" date="2021" name="New Phytol.">
        <title>Evolutionary innovations through gain and loss of genes in the ectomycorrhizal Boletales.</title>
        <authorList>
            <person name="Wu G."/>
            <person name="Miyauchi S."/>
            <person name="Morin E."/>
            <person name="Kuo A."/>
            <person name="Drula E."/>
            <person name="Varga T."/>
            <person name="Kohler A."/>
            <person name="Feng B."/>
            <person name="Cao Y."/>
            <person name="Lipzen A."/>
            <person name="Daum C."/>
            <person name="Hundley H."/>
            <person name="Pangilinan J."/>
            <person name="Johnson J."/>
            <person name="Barry K."/>
            <person name="LaButti K."/>
            <person name="Ng V."/>
            <person name="Ahrendt S."/>
            <person name="Min B."/>
            <person name="Choi I.G."/>
            <person name="Park H."/>
            <person name="Plett J.M."/>
            <person name="Magnuson J."/>
            <person name="Spatafora J.W."/>
            <person name="Nagy L.G."/>
            <person name="Henrissat B."/>
            <person name="Grigoriev I.V."/>
            <person name="Yang Z.L."/>
            <person name="Xu J."/>
            <person name="Martin F.M."/>
        </authorList>
    </citation>
    <scope>NUCLEOTIDE SEQUENCE</scope>
    <source>
        <strain evidence="1">KUC20120723A-06</strain>
    </source>
</reference>
<sequence length="382" mass="42949">MSIWTAAPKPQERLARYRLLSPTAGIHVSPLQLGAMSIGDQWEKFGLGSMNKDSSFKLLDAYYDAGGNFIDTANNYQDQTSEQFIGEWAESRGIRDQLVIATKYTTGYQRGQDNIKQKILFTGNNVKSMHMSVEASLKNLRTTYIDILYLHWWDYATSIEEVMNGLHNLVQQGKVLYLGISDSPAWVVAKANQYARDHGKTPFVIYQGMWNVMERSFERDIIPMARSEGLALAPWAVLAGGKLRTDEEDANRRQTGENGRTIFGPWERTEDEKKMSAALEKVAKEIGAKHITAIAIAYLMHKTPYVFPIVGGRKVEQLLGNIEALEVKLTPEHIKYLDGIIPFEPGFPNSMIGDGNDERFLIKMAAYVDVLPLPKPISPDTD</sequence>
<dbReference type="EMBL" id="MU266491">
    <property type="protein sequence ID" value="KAH7922283.1"/>
    <property type="molecule type" value="Genomic_DNA"/>
</dbReference>
<protein>
    <submittedName>
        <fullName evidence="1">Aldo/keto reductase</fullName>
    </submittedName>
</protein>
<evidence type="ECO:0000313" key="1">
    <source>
        <dbReference type="EMBL" id="KAH7922283.1"/>
    </source>
</evidence>
<organism evidence="1 2">
    <name type="scientific">Leucogyrophana mollusca</name>
    <dbReference type="NCBI Taxonomy" id="85980"/>
    <lineage>
        <taxon>Eukaryota</taxon>
        <taxon>Fungi</taxon>
        <taxon>Dikarya</taxon>
        <taxon>Basidiomycota</taxon>
        <taxon>Agaricomycotina</taxon>
        <taxon>Agaricomycetes</taxon>
        <taxon>Agaricomycetidae</taxon>
        <taxon>Boletales</taxon>
        <taxon>Boletales incertae sedis</taxon>
        <taxon>Leucogyrophana</taxon>
    </lineage>
</organism>
<name>A0ACB8BBF1_9AGAM</name>
<proteinExistence type="predicted"/>
<keyword evidence="2" id="KW-1185">Reference proteome</keyword>
<evidence type="ECO:0000313" key="2">
    <source>
        <dbReference type="Proteomes" id="UP000790709"/>
    </source>
</evidence>
<gene>
    <name evidence="1" type="ORF">BV22DRAFT_1017652</name>
</gene>